<dbReference type="GO" id="GO:0008237">
    <property type="term" value="F:metallopeptidase activity"/>
    <property type="evidence" value="ECO:0007669"/>
    <property type="project" value="UniProtKB-KW"/>
</dbReference>
<evidence type="ECO:0000313" key="16">
    <source>
        <dbReference type="Proteomes" id="UP001519345"/>
    </source>
</evidence>
<evidence type="ECO:0000259" key="13">
    <source>
        <dbReference type="Pfam" id="PF03413"/>
    </source>
</evidence>
<evidence type="ECO:0000313" key="15">
    <source>
        <dbReference type="EMBL" id="MBP1969963.1"/>
    </source>
</evidence>
<dbReference type="Pfam" id="PF02868">
    <property type="entry name" value="Peptidase_M4_C"/>
    <property type="match status" value="1"/>
</dbReference>
<dbReference type="InterPro" id="IPR050728">
    <property type="entry name" value="Zinc_Metalloprotease_M4"/>
</dbReference>
<evidence type="ECO:0000256" key="4">
    <source>
        <dbReference type="ARBA" id="ARBA00022723"/>
    </source>
</evidence>
<evidence type="ECO:0000256" key="3">
    <source>
        <dbReference type="ARBA" id="ARBA00022670"/>
    </source>
</evidence>
<keyword evidence="7 10" id="KW-0862">Zinc</keyword>
<dbReference type="EC" id="3.4.24.-" evidence="10"/>
<feature type="signal peptide" evidence="10">
    <location>
        <begin position="1"/>
        <end position="25"/>
    </location>
</feature>
<evidence type="ECO:0000256" key="2">
    <source>
        <dbReference type="ARBA" id="ARBA00009388"/>
    </source>
</evidence>
<dbReference type="Gene3D" id="3.10.450.490">
    <property type="match status" value="1"/>
</dbReference>
<keyword evidence="4" id="KW-0479">Metal-binding</keyword>
<dbReference type="SUPFAM" id="SSF55486">
    <property type="entry name" value="Metalloproteases ('zincins'), catalytic domain"/>
    <property type="match status" value="1"/>
</dbReference>
<reference evidence="15 16" key="1">
    <citation type="submission" date="2021-03" db="EMBL/GenBank/DDBJ databases">
        <title>Genomic Encyclopedia of Type Strains, Phase IV (KMG-IV): sequencing the most valuable type-strain genomes for metagenomic binning, comparative biology and taxonomic classification.</title>
        <authorList>
            <person name="Goeker M."/>
        </authorList>
    </citation>
    <scope>NUCLEOTIDE SEQUENCE [LARGE SCALE GENOMIC DNA]</scope>
    <source>
        <strain evidence="15 16">DSM 25609</strain>
    </source>
</reference>
<dbReference type="Gene3D" id="1.10.390.10">
    <property type="entry name" value="Neutral Protease Domain 2"/>
    <property type="match status" value="1"/>
</dbReference>
<dbReference type="Pfam" id="PF03413">
    <property type="entry name" value="PepSY"/>
    <property type="match status" value="1"/>
</dbReference>
<dbReference type="InterPro" id="IPR001570">
    <property type="entry name" value="Peptidase_M4_C_domain"/>
</dbReference>
<dbReference type="Pfam" id="PF01447">
    <property type="entry name" value="Peptidase_M4"/>
    <property type="match status" value="1"/>
</dbReference>
<feature type="domain" description="Peptidase M4" evidence="11">
    <location>
        <begin position="237"/>
        <end position="380"/>
    </location>
</feature>
<dbReference type="CDD" id="cd09597">
    <property type="entry name" value="M4_TLP"/>
    <property type="match status" value="1"/>
</dbReference>
<dbReference type="InterPro" id="IPR027268">
    <property type="entry name" value="Peptidase_M4/M1_CTD_sf"/>
</dbReference>
<evidence type="ECO:0000256" key="5">
    <source>
        <dbReference type="ARBA" id="ARBA00022729"/>
    </source>
</evidence>
<organism evidence="15 16">
    <name type="scientific">Virgibacillus natechei</name>
    <dbReference type="NCBI Taxonomy" id="1216297"/>
    <lineage>
        <taxon>Bacteria</taxon>
        <taxon>Bacillati</taxon>
        <taxon>Bacillota</taxon>
        <taxon>Bacilli</taxon>
        <taxon>Bacillales</taxon>
        <taxon>Bacillaceae</taxon>
        <taxon>Virgibacillus</taxon>
    </lineage>
</organism>
<dbReference type="PANTHER" id="PTHR33794:SF1">
    <property type="entry name" value="BACILLOLYSIN"/>
    <property type="match status" value="1"/>
</dbReference>
<dbReference type="EMBL" id="JAGGKX010000009">
    <property type="protein sequence ID" value="MBP1969963.1"/>
    <property type="molecule type" value="Genomic_DNA"/>
</dbReference>
<comment type="subcellular location">
    <subcellularLocation>
        <location evidence="10">Secreted</location>
    </subcellularLocation>
</comment>
<accession>A0ABS4IGA2</accession>
<sequence length="552" mass="61145">MKKKHAAVSAILSSALVLGSFSVSDAVVISESPGSNSVKTGKVWNENANVPIFVKEEFAEMHPSSNAENAMDYLEENEQEIGIKNAEENLKVSDVQEDDLGMTQVRFNQTKNGVPVEGTEVIVHFNENEELVTVNGNYNPEAEKTSINTDPTLDEEDAIKAASSAVDAPQNMKYDPISELVIYPFEEEKLLAYKVNVTFMGETPGNWFVYVDAKNGNVIDRYNTIAHIEEGEFHKSVGTGVHGDHRELHTTRVKPPQQGTNFILADSSHEGLEGIYTFDSNTDEIAVNNSASWKKEYHHPAVDAHYNSEKVYDYFLNEHDRNSLDDEGMAIISYVNYGTDFNNAFWNGRHMTYGNGDGDYMVPLSAGLDVAAHEMAHGVITNTANLEYRFESGALNEAFADIFGALVDEDNWEIGEDIMGPGAIADGRTSLRSLSDPSKYPVNEEYIPYGDGEGMYPSHMDEFYDLPMHLDNGGVHINSSIINHAAYITGEQIGKEKLGQIYYRALVTYLTPTSDFSDARLYIIQSAEDIYGEGSEEARATADGFDQVGIYE</sequence>
<dbReference type="PANTHER" id="PTHR33794">
    <property type="entry name" value="BACILLOLYSIN"/>
    <property type="match status" value="1"/>
</dbReference>
<name>A0ABS4IGA2_9BACI</name>
<dbReference type="Gene3D" id="3.10.170.10">
    <property type="match status" value="1"/>
</dbReference>
<evidence type="ECO:0000259" key="12">
    <source>
        <dbReference type="Pfam" id="PF02868"/>
    </source>
</evidence>
<keyword evidence="16" id="KW-1185">Reference proteome</keyword>
<feature type="domain" description="PepSY" evidence="13">
    <location>
        <begin position="153"/>
        <end position="221"/>
    </location>
</feature>
<comment type="similarity">
    <text evidence="2 10">Belongs to the peptidase M4 family.</text>
</comment>
<keyword evidence="9" id="KW-0865">Zymogen</keyword>
<evidence type="ECO:0000256" key="10">
    <source>
        <dbReference type="RuleBase" id="RU366073"/>
    </source>
</evidence>
<feature type="domain" description="Peptidase M4 C-terminal" evidence="12">
    <location>
        <begin position="384"/>
        <end position="550"/>
    </location>
</feature>
<evidence type="ECO:0000259" key="11">
    <source>
        <dbReference type="Pfam" id="PF01447"/>
    </source>
</evidence>
<evidence type="ECO:0000256" key="9">
    <source>
        <dbReference type="ARBA" id="ARBA00023145"/>
    </source>
</evidence>
<dbReference type="Proteomes" id="UP001519345">
    <property type="component" value="Unassembled WGS sequence"/>
</dbReference>
<keyword evidence="6 10" id="KW-0378">Hydrolase</keyword>
<comment type="caution">
    <text evidence="15">The sequence shown here is derived from an EMBL/GenBank/DDBJ whole genome shotgun (WGS) entry which is preliminary data.</text>
</comment>
<proteinExistence type="inferred from homology"/>
<evidence type="ECO:0000256" key="8">
    <source>
        <dbReference type="ARBA" id="ARBA00023049"/>
    </source>
</evidence>
<evidence type="ECO:0000256" key="7">
    <source>
        <dbReference type="ARBA" id="ARBA00022833"/>
    </source>
</evidence>
<keyword evidence="8 10" id="KW-0482">Metalloprotease</keyword>
<feature type="chain" id="PRO_5044987319" description="Neutral metalloproteinase" evidence="10">
    <location>
        <begin position="26"/>
        <end position="552"/>
    </location>
</feature>
<dbReference type="RefSeq" id="WP_245301560.1">
    <property type="nucleotide sequence ID" value="NZ_CP110224.1"/>
</dbReference>
<dbReference type="InterPro" id="IPR025711">
    <property type="entry name" value="PepSY"/>
</dbReference>
<dbReference type="InterPro" id="IPR013856">
    <property type="entry name" value="Peptidase_M4_domain"/>
</dbReference>
<protein>
    <recommendedName>
        <fullName evidence="10">Neutral metalloproteinase</fullName>
        <ecNumber evidence="10">3.4.24.-</ecNumber>
    </recommendedName>
</protein>
<keyword evidence="5 10" id="KW-0732">Signal</keyword>
<dbReference type="InterPro" id="IPR011096">
    <property type="entry name" value="FTP_domain"/>
</dbReference>
<evidence type="ECO:0000256" key="1">
    <source>
        <dbReference type="ARBA" id="ARBA00001947"/>
    </source>
</evidence>
<keyword evidence="10" id="KW-0964">Secreted</keyword>
<dbReference type="InterPro" id="IPR023612">
    <property type="entry name" value="Peptidase_M4"/>
</dbReference>
<keyword evidence="3 10" id="KW-0645">Protease</keyword>
<evidence type="ECO:0000256" key="6">
    <source>
        <dbReference type="ARBA" id="ARBA00022801"/>
    </source>
</evidence>
<comment type="function">
    <text evidence="10">Extracellular zinc metalloprotease.</text>
</comment>
<feature type="domain" description="FTP" evidence="14">
    <location>
        <begin position="88"/>
        <end position="138"/>
    </location>
</feature>
<dbReference type="PRINTS" id="PR00730">
    <property type="entry name" value="THERMOLYSIN"/>
</dbReference>
<evidence type="ECO:0000259" key="14">
    <source>
        <dbReference type="Pfam" id="PF07504"/>
    </source>
</evidence>
<dbReference type="Pfam" id="PF07504">
    <property type="entry name" value="FTP"/>
    <property type="match status" value="1"/>
</dbReference>
<gene>
    <name evidence="15" type="ORF">J2Z83_002071</name>
</gene>
<comment type="cofactor">
    <cofactor evidence="1 10">
        <name>Zn(2+)</name>
        <dbReference type="ChEBI" id="CHEBI:29105"/>
    </cofactor>
</comment>
<dbReference type="Gene3D" id="3.10.450.40">
    <property type="match status" value="1"/>
</dbReference>